<accession>A0A5C8PUN1</accession>
<keyword evidence="3" id="KW-0238">DNA-binding</keyword>
<evidence type="ECO:0000256" key="1">
    <source>
        <dbReference type="ARBA" id="ARBA00009437"/>
    </source>
</evidence>
<dbReference type="PRINTS" id="PR00039">
    <property type="entry name" value="HTHLYSR"/>
</dbReference>
<keyword evidence="2" id="KW-0805">Transcription regulation</keyword>
<dbReference type="GO" id="GO:0003700">
    <property type="term" value="F:DNA-binding transcription factor activity"/>
    <property type="evidence" value="ECO:0007669"/>
    <property type="project" value="InterPro"/>
</dbReference>
<protein>
    <submittedName>
        <fullName evidence="7">LysR family transcriptional regulator</fullName>
    </submittedName>
</protein>
<dbReference type="PROSITE" id="PS50931">
    <property type="entry name" value="HTH_LYSR"/>
    <property type="match status" value="1"/>
</dbReference>
<gene>
    <name evidence="7" type="ORF">FHP25_02395</name>
</gene>
<dbReference type="InterPro" id="IPR036388">
    <property type="entry name" value="WH-like_DNA-bd_sf"/>
</dbReference>
<dbReference type="SUPFAM" id="SSF53850">
    <property type="entry name" value="Periplasmic binding protein-like II"/>
    <property type="match status" value="1"/>
</dbReference>
<dbReference type="OrthoDB" id="3252676at2"/>
<feature type="region of interest" description="Disordered" evidence="5">
    <location>
        <begin position="295"/>
        <end position="326"/>
    </location>
</feature>
<comment type="similarity">
    <text evidence="1">Belongs to the LysR transcriptional regulatory family.</text>
</comment>
<feature type="compositionally biased region" description="Basic and acidic residues" evidence="5">
    <location>
        <begin position="302"/>
        <end position="326"/>
    </location>
</feature>
<dbReference type="InterPro" id="IPR036390">
    <property type="entry name" value="WH_DNA-bd_sf"/>
</dbReference>
<dbReference type="Pfam" id="PF00126">
    <property type="entry name" value="HTH_1"/>
    <property type="match status" value="1"/>
</dbReference>
<dbReference type="Gene3D" id="1.10.10.10">
    <property type="entry name" value="Winged helix-like DNA-binding domain superfamily/Winged helix DNA-binding domain"/>
    <property type="match status" value="1"/>
</dbReference>
<evidence type="ECO:0000256" key="5">
    <source>
        <dbReference type="SAM" id="MobiDB-lite"/>
    </source>
</evidence>
<dbReference type="SUPFAM" id="SSF46785">
    <property type="entry name" value="Winged helix' DNA-binding domain"/>
    <property type="match status" value="1"/>
</dbReference>
<keyword evidence="8" id="KW-1185">Reference proteome</keyword>
<keyword evidence="4" id="KW-0804">Transcription</keyword>
<dbReference type="InterPro" id="IPR058163">
    <property type="entry name" value="LysR-type_TF_proteobact-type"/>
</dbReference>
<name>A0A5C8PUN1_9HYPH</name>
<evidence type="ECO:0000256" key="3">
    <source>
        <dbReference type="ARBA" id="ARBA00023125"/>
    </source>
</evidence>
<dbReference type="AlphaFoldDB" id="A0A5C8PUN1"/>
<reference evidence="7 8" key="1">
    <citation type="submission" date="2019-06" db="EMBL/GenBank/DDBJ databases">
        <title>New taxonomy in bacterial strain CC-CFT640, isolated from vineyard.</title>
        <authorList>
            <person name="Lin S.-Y."/>
            <person name="Tsai C.-F."/>
            <person name="Young C.-C."/>
        </authorList>
    </citation>
    <scope>NUCLEOTIDE SEQUENCE [LARGE SCALE GENOMIC DNA]</scope>
    <source>
        <strain evidence="7 8">CC-CFT640</strain>
    </source>
</reference>
<dbReference type="PANTHER" id="PTHR30537">
    <property type="entry name" value="HTH-TYPE TRANSCRIPTIONAL REGULATOR"/>
    <property type="match status" value="1"/>
</dbReference>
<evidence type="ECO:0000256" key="2">
    <source>
        <dbReference type="ARBA" id="ARBA00023015"/>
    </source>
</evidence>
<dbReference type="RefSeq" id="WP_147845292.1">
    <property type="nucleotide sequence ID" value="NZ_VDUZ01000002.1"/>
</dbReference>
<proteinExistence type="inferred from homology"/>
<dbReference type="InterPro" id="IPR005119">
    <property type="entry name" value="LysR_subst-bd"/>
</dbReference>
<comment type="caution">
    <text evidence="7">The sequence shown here is derived from an EMBL/GenBank/DDBJ whole genome shotgun (WGS) entry which is preliminary data.</text>
</comment>
<dbReference type="PANTHER" id="PTHR30537:SF74">
    <property type="entry name" value="HTH-TYPE TRANSCRIPTIONAL REGULATOR TRPI"/>
    <property type="match status" value="1"/>
</dbReference>
<organism evidence="7 8">
    <name type="scientific">Vineibacter terrae</name>
    <dbReference type="NCBI Taxonomy" id="2586908"/>
    <lineage>
        <taxon>Bacteria</taxon>
        <taxon>Pseudomonadati</taxon>
        <taxon>Pseudomonadota</taxon>
        <taxon>Alphaproteobacteria</taxon>
        <taxon>Hyphomicrobiales</taxon>
        <taxon>Vineibacter</taxon>
    </lineage>
</organism>
<evidence type="ECO:0000313" key="8">
    <source>
        <dbReference type="Proteomes" id="UP000321638"/>
    </source>
</evidence>
<dbReference type="Proteomes" id="UP000321638">
    <property type="component" value="Unassembled WGS sequence"/>
</dbReference>
<feature type="domain" description="HTH lysR-type" evidence="6">
    <location>
        <begin position="7"/>
        <end position="64"/>
    </location>
</feature>
<dbReference type="GO" id="GO:0043565">
    <property type="term" value="F:sequence-specific DNA binding"/>
    <property type="evidence" value="ECO:0007669"/>
    <property type="project" value="TreeGrafter"/>
</dbReference>
<evidence type="ECO:0000256" key="4">
    <source>
        <dbReference type="ARBA" id="ARBA00023163"/>
    </source>
</evidence>
<dbReference type="Gene3D" id="3.40.190.10">
    <property type="entry name" value="Periplasmic binding protein-like II"/>
    <property type="match status" value="2"/>
</dbReference>
<evidence type="ECO:0000259" key="6">
    <source>
        <dbReference type="PROSITE" id="PS50931"/>
    </source>
</evidence>
<dbReference type="EMBL" id="VDUZ01000002">
    <property type="protein sequence ID" value="TXL81937.1"/>
    <property type="molecule type" value="Genomic_DNA"/>
</dbReference>
<sequence length="326" mass="35259">MSWRRLPPLHAVRAFEAAARHLSVTRAAGELGVTPGAVSRHVRALEAELGKPLFLRRATGLELTTAGAALAQATREGLDRIADATSGVKLRRLRRLSVGVYGFFASRLLLPLWPALRAAHPTLEIDLHTSLNPLDLLPGRYDAVIAVADAAPRAGLVTQALVPIATVPVCAPRWMKQGAPDFGAVPLLHARPRPDDWRRWLDHIGMASIPAQGGSSFESIGLAIEAAEAGLGFAMAIEALLGPDLARRMIVVADPRARPTRRHFVLQYEARLDDDPALTAFAAWLRAQLNPEGGRVATGEVGRGRRPEKPHPVMVDLDRKSSRSRS</sequence>
<evidence type="ECO:0000313" key="7">
    <source>
        <dbReference type="EMBL" id="TXL81937.1"/>
    </source>
</evidence>
<dbReference type="Pfam" id="PF03466">
    <property type="entry name" value="LysR_substrate"/>
    <property type="match status" value="1"/>
</dbReference>
<dbReference type="InterPro" id="IPR000847">
    <property type="entry name" value="LysR_HTH_N"/>
</dbReference>
<dbReference type="GO" id="GO:0006351">
    <property type="term" value="P:DNA-templated transcription"/>
    <property type="evidence" value="ECO:0007669"/>
    <property type="project" value="TreeGrafter"/>
</dbReference>